<evidence type="ECO:0000313" key="2">
    <source>
        <dbReference type="Proteomes" id="UP000070376"/>
    </source>
</evidence>
<dbReference type="AlphaFoldDB" id="A0A133KTG9"/>
<organism evidence="1 2">
    <name type="scientific">Heyndrickxia coagulans</name>
    <name type="common">Weizmannia coagulans</name>
    <dbReference type="NCBI Taxonomy" id="1398"/>
    <lineage>
        <taxon>Bacteria</taxon>
        <taxon>Bacillati</taxon>
        <taxon>Bacillota</taxon>
        <taxon>Bacilli</taxon>
        <taxon>Bacillales</taxon>
        <taxon>Bacillaceae</taxon>
        <taxon>Heyndrickxia</taxon>
    </lineage>
</organism>
<evidence type="ECO:0000313" key="1">
    <source>
        <dbReference type="EMBL" id="KWZ82787.1"/>
    </source>
</evidence>
<protein>
    <submittedName>
        <fullName evidence="1">Uncharacterized protein</fullName>
    </submittedName>
</protein>
<accession>A0A133KTG9</accession>
<dbReference type="EMBL" id="LRPN01000048">
    <property type="protein sequence ID" value="KWZ82787.1"/>
    <property type="molecule type" value="Genomic_DNA"/>
</dbReference>
<reference evidence="2" key="1">
    <citation type="submission" date="2016-01" db="EMBL/GenBank/DDBJ databases">
        <authorList>
            <person name="Mitreva M."/>
            <person name="Pepin K.H."/>
            <person name="Mihindukulasuriya K.A."/>
            <person name="Fulton R."/>
            <person name="Fronick C."/>
            <person name="O'Laughlin M."/>
            <person name="Miner T."/>
            <person name="Herter B."/>
            <person name="Rosa B.A."/>
            <person name="Cordes M."/>
            <person name="Tomlinson C."/>
            <person name="Wollam A."/>
            <person name="Palsikar V.B."/>
            <person name="Mardis E.R."/>
            <person name="Wilson R.K."/>
        </authorList>
    </citation>
    <scope>NUCLEOTIDE SEQUENCE [LARGE SCALE GENOMIC DNA]</scope>
    <source>
        <strain evidence="2">GED7749B</strain>
    </source>
</reference>
<dbReference type="PATRIC" id="fig|1398.22.peg.1556"/>
<dbReference type="Proteomes" id="UP000070376">
    <property type="component" value="Unassembled WGS sequence"/>
</dbReference>
<proteinExistence type="predicted"/>
<comment type="caution">
    <text evidence="1">The sequence shown here is derived from an EMBL/GenBank/DDBJ whole genome shotgun (WGS) entry which is preliminary data.</text>
</comment>
<name>A0A133KTG9_HEYCO</name>
<gene>
    <name evidence="1" type="ORF">HMPREF3213_01547</name>
</gene>
<sequence>MVKNKIPANPTCPIGTDAQLDKIASHYTPIVPLARLIRKANSKMSFIGLAKAIPLAGLQQPREKGGEKKSLSLVVINLAGTTYGVNKS</sequence>